<feature type="coiled-coil region" evidence="8">
    <location>
        <begin position="1088"/>
        <end position="1122"/>
    </location>
</feature>
<dbReference type="PROSITE" id="PS50294">
    <property type="entry name" value="WD_REPEATS_REGION"/>
    <property type="match status" value="2"/>
</dbReference>
<organism evidence="11 12">
    <name type="scientific">Trapa natans</name>
    <name type="common">Water chestnut</name>
    <dbReference type="NCBI Taxonomy" id="22666"/>
    <lineage>
        <taxon>Eukaryota</taxon>
        <taxon>Viridiplantae</taxon>
        <taxon>Streptophyta</taxon>
        <taxon>Embryophyta</taxon>
        <taxon>Tracheophyta</taxon>
        <taxon>Spermatophyta</taxon>
        <taxon>Magnoliopsida</taxon>
        <taxon>eudicotyledons</taxon>
        <taxon>Gunneridae</taxon>
        <taxon>Pentapetalae</taxon>
        <taxon>rosids</taxon>
        <taxon>malvids</taxon>
        <taxon>Myrtales</taxon>
        <taxon>Lythraceae</taxon>
        <taxon>Trapa</taxon>
    </lineage>
</organism>
<dbReference type="InterPro" id="IPR019159">
    <property type="entry name" value="CCDC93_CC"/>
</dbReference>
<feature type="compositionally biased region" description="Low complexity" evidence="9">
    <location>
        <begin position="267"/>
        <end position="286"/>
    </location>
</feature>
<evidence type="ECO:0000256" key="4">
    <source>
        <dbReference type="ARBA" id="ARBA00023015"/>
    </source>
</evidence>
<dbReference type="GO" id="GO:0005634">
    <property type="term" value="C:nucleus"/>
    <property type="evidence" value="ECO:0007669"/>
    <property type="project" value="UniProtKB-SubCell"/>
</dbReference>
<dbReference type="CDD" id="cd00200">
    <property type="entry name" value="WD40"/>
    <property type="match status" value="1"/>
</dbReference>
<dbReference type="InterPro" id="IPR015943">
    <property type="entry name" value="WD40/YVTN_repeat-like_dom_sf"/>
</dbReference>
<evidence type="ECO:0000256" key="5">
    <source>
        <dbReference type="ARBA" id="ARBA00023163"/>
    </source>
</evidence>
<sequence length="1368" mass="151827">MAVNILLASSIWSFWAHMGFLGFCCFLCLLMLIQASIFLPILAFSRCCAAVGEYGCLRSRILPPACYFALAEPVGSLFAPFIESEAGEIRIYFCFRLSFPSRLDVYIHDYLVKRDLKATAQAFQAEGKVSSDPVAIDAPGGFLFEWWSVFWDIFIARTNEKHSAVAASYIETQLIKAREQQQQQQPQLQNSQQQQLQMQQMLMQRHAQQQQQQQQQQQMQQQQQQQQQQMQQQQQQQQQQMQQQQQQLLQQQQQQLQQHRQQQQQQPQSQQLQQQQTQQLQQPQQQREGGGTAHLLSRSSNGMGTMDPLIRQNPGANALATKMYEEKLKLPLQRDAMDDSIMKQRFGDNMGQLMDASILKPSAASGQPSGQVLHTTAGGMGSQVQARNQQLPGSALDIKPEINPVLNPRAAGADGSLIGIPGSNQGGNNLPLNGYPLTGGLDHHLRSGFLQQQKPFMQSPQPFHQLQMLSPQHQQQLMLAQQSLTSPSGSDENRRLRYLLNSRNMGLGKDGLQNSVGDMVPNVGSPLQAGGPLLPRGDPDAALKVLNPSNLCLLQLKAQLHQQQQQQHQQMQPNTNMQQQLQQHGLANHQLQSSNHNMQLQDKMGGAGSMTMDGSLSNPFRGNDQVSQSQAGRKRKQHGSSSGPANSTGTANTAGPSPSSAPSTPSTHTPGDVISMPTLPHSGNSSKPLMMFGTDGTGSLTSPSNQLADMDRFVEDGSLDDNVDSFLSHDDIDPRDTVGRCMDASKGFTFTEVNTVRASSSKVICCHFSSDGKLLATGGHDKKAVLWHTDTLKPKATLEEHASMITDVRFSPSMPRLATSSFDKTVRVWDADNPGFTLRTFMGHNATVMSLDFHPNKDDLICSCDGDGEIRYWSINNGSYAKVFKGGMGMMRFQPRLGRYLAATAENVVSIFDVETQSCRTTLQGHTKPIISVCWDSTGDFLASVSEDSVKVWTIGLGSEGECVHELSCTGNKFHSSVFHPTCPSLLVIGCYQSLELWNMAEDKTVPLPAHDGLIAGLAASNMTGLVASVSHDKSVKLWKLHLKRTVYQPAIVIHQVGSFPIGRYLAADSVISDEKQELNLRPSEEELNNATDSVELLDASLKKMDERKTHILNELDRLRGKIKEANAGSAIEKLMPLLLSIMALERQEVALKSSLMAKREELEDEINELETKISSDCDVKSLCKDLDHSFGMSMENLHIAKKELGARLRAAVSLKQQLDDFPSQPEIAQYEYRMLELNMNIGEKDRLTRKFYATYNALLETKELMLKEISLLNSINSQFQDAIASSAGQLKLINSMEGILKGIQQKLEKLQLGLEADQKICDTLRGRYAVAVADQRRSFTLRKAFQEQHAKNERLRSEALSRSNYET</sequence>
<feature type="domain" description="CCDC93 coiled-coil" evidence="10">
    <location>
        <begin position="1076"/>
        <end position="1358"/>
    </location>
</feature>
<proteinExistence type="predicted"/>
<evidence type="ECO:0000256" key="2">
    <source>
        <dbReference type="ARBA" id="ARBA00022574"/>
    </source>
</evidence>
<feature type="repeat" description="WD" evidence="7">
    <location>
        <begin position="1008"/>
        <end position="1049"/>
    </location>
</feature>
<feature type="compositionally biased region" description="Low complexity" evidence="9">
    <location>
        <begin position="650"/>
        <end position="670"/>
    </location>
</feature>
<dbReference type="SUPFAM" id="SSF50978">
    <property type="entry name" value="WD40 repeat-like"/>
    <property type="match status" value="1"/>
</dbReference>
<evidence type="ECO:0000256" key="6">
    <source>
        <dbReference type="ARBA" id="ARBA00023242"/>
    </source>
</evidence>
<keyword evidence="12" id="KW-1185">Reference proteome</keyword>
<dbReference type="Gene3D" id="2.130.10.10">
    <property type="entry name" value="YVTN repeat-like/Quinoprotein amine dehydrogenase"/>
    <property type="match status" value="2"/>
</dbReference>
<feature type="coiled-coil region" evidence="8">
    <location>
        <begin position="205"/>
        <end position="266"/>
    </location>
</feature>
<evidence type="ECO:0000256" key="1">
    <source>
        <dbReference type="ARBA" id="ARBA00004123"/>
    </source>
</evidence>
<evidence type="ECO:0000256" key="7">
    <source>
        <dbReference type="PROSITE-ProRule" id="PRU00221"/>
    </source>
</evidence>
<feature type="compositionally biased region" description="Polar residues" evidence="9">
    <location>
        <begin position="639"/>
        <end position="649"/>
    </location>
</feature>
<dbReference type="PROSITE" id="PS50896">
    <property type="entry name" value="LISH"/>
    <property type="match status" value="1"/>
</dbReference>
<evidence type="ECO:0000259" key="10">
    <source>
        <dbReference type="Pfam" id="PF09762"/>
    </source>
</evidence>
<name>A0AAN7RCE8_TRANT</name>
<keyword evidence="8" id="KW-0175">Coiled coil</keyword>
<dbReference type="InterPro" id="IPR019775">
    <property type="entry name" value="WD40_repeat_CS"/>
</dbReference>
<keyword evidence="5" id="KW-0804">Transcription</keyword>
<feature type="region of interest" description="Disordered" evidence="9">
    <location>
        <begin position="600"/>
        <end position="690"/>
    </location>
</feature>
<dbReference type="PANTHER" id="PTHR45093:SF2">
    <property type="entry name" value="LISH DOMAIN-CONTAINING PROTEIN"/>
    <property type="match status" value="1"/>
</dbReference>
<dbReference type="Pfam" id="PF00400">
    <property type="entry name" value="WD40"/>
    <property type="match status" value="5"/>
</dbReference>
<dbReference type="SMART" id="SM00320">
    <property type="entry name" value="WD40"/>
    <property type="match status" value="6"/>
</dbReference>
<feature type="repeat" description="WD" evidence="7">
    <location>
        <begin position="798"/>
        <end position="833"/>
    </location>
</feature>
<comment type="subcellular location">
    <subcellularLocation>
        <location evidence="1">Nucleus</location>
    </subcellularLocation>
</comment>
<feature type="region of interest" description="Disordered" evidence="9">
    <location>
        <begin position="267"/>
        <end position="312"/>
    </location>
</feature>
<evidence type="ECO:0000313" key="12">
    <source>
        <dbReference type="Proteomes" id="UP001346149"/>
    </source>
</evidence>
<evidence type="ECO:0000256" key="3">
    <source>
        <dbReference type="ARBA" id="ARBA00022737"/>
    </source>
</evidence>
<gene>
    <name evidence="11" type="ORF">SAY86_029983</name>
</gene>
<dbReference type="InterPro" id="IPR036322">
    <property type="entry name" value="WD40_repeat_dom_sf"/>
</dbReference>
<feature type="repeat" description="WD" evidence="7">
    <location>
        <begin position="756"/>
        <end position="797"/>
    </location>
</feature>
<dbReference type="EMBL" id="JAXQNO010000005">
    <property type="protein sequence ID" value="KAK4797657.1"/>
    <property type="molecule type" value="Genomic_DNA"/>
</dbReference>
<feature type="coiled-coil region" evidence="8">
    <location>
        <begin position="1153"/>
        <end position="1180"/>
    </location>
</feature>
<dbReference type="SMART" id="SM00667">
    <property type="entry name" value="LisH"/>
    <property type="match status" value="1"/>
</dbReference>
<dbReference type="Proteomes" id="UP001346149">
    <property type="component" value="Unassembled WGS sequence"/>
</dbReference>
<evidence type="ECO:0000256" key="8">
    <source>
        <dbReference type="SAM" id="Coils"/>
    </source>
</evidence>
<keyword evidence="2 7" id="KW-0853">WD repeat</keyword>
<evidence type="ECO:0000313" key="11">
    <source>
        <dbReference type="EMBL" id="KAK4797657.1"/>
    </source>
</evidence>
<dbReference type="PROSITE" id="PS50082">
    <property type="entry name" value="WD_REPEATS_2"/>
    <property type="match status" value="4"/>
</dbReference>
<comment type="caution">
    <text evidence="11">The sequence shown here is derived from an EMBL/GenBank/DDBJ whole genome shotgun (WGS) entry which is preliminary data.</text>
</comment>
<dbReference type="Pfam" id="PF09762">
    <property type="entry name" value="CCDC93_CC"/>
    <property type="match status" value="1"/>
</dbReference>
<keyword evidence="3" id="KW-0677">Repeat</keyword>
<evidence type="ECO:0000256" key="9">
    <source>
        <dbReference type="SAM" id="MobiDB-lite"/>
    </source>
</evidence>
<reference evidence="11 12" key="1">
    <citation type="journal article" date="2023" name="Hortic Res">
        <title>Pangenome of water caltrop reveals structural variations and asymmetric subgenome divergence after allopolyploidization.</title>
        <authorList>
            <person name="Zhang X."/>
            <person name="Chen Y."/>
            <person name="Wang L."/>
            <person name="Yuan Y."/>
            <person name="Fang M."/>
            <person name="Shi L."/>
            <person name="Lu R."/>
            <person name="Comes H.P."/>
            <person name="Ma Y."/>
            <person name="Chen Y."/>
            <person name="Huang G."/>
            <person name="Zhou Y."/>
            <person name="Zheng Z."/>
            <person name="Qiu Y."/>
        </authorList>
    </citation>
    <scope>NUCLEOTIDE SEQUENCE [LARGE SCALE GENOMIC DNA]</scope>
    <source>
        <strain evidence="11">F231</strain>
    </source>
</reference>
<dbReference type="PROSITE" id="PS00678">
    <property type="entry name" value="WD_REPEATS_1"/>
    <property type="match status" value="1"/>
</dbReference>
<accession>A0AAN7RCE8</accession>
<feature type="repeat" description="WD" evidence="7">
    <location>
        <begin position="841"/>
        <end position="883"/>
    </location>
</feature>
<dbReference type="Pfam" id="PF08513">
    <property type="entry name" value="LisH"/>
    <property type="match status" value="1"/>
</dbReference>
<protein>
    <recommendedName>
        <fullName evidence="10">CCDC93 coiled-coil domain-containing protein</fullName>
    </recommendedName>
</protein>
<feature type="region of interest" description="Disordered" evidence="9">
    <location>
        <begin position="564"/>
        <end position="586"/>
    </location>
</feature>
<dbReference type="InterPro" id="IPR001680">
    <property type="entry name" value="WD40_rpt"/>
</dbReference>
<dbReference type="PANTHER" id="PTHR45093">
    <property type="entry name" value="TRANSCRIPTION ACTIVATOR MSS11"/>
    <property type="match status" value="1"/>
</dbReference>
<keyword evidence="4" id="KW-0805">Transcription regulation</keyword>
<dbReference type="InterPro" id="IPR006594">
    <property type="entry name" value="LisH"/>
</dbReference>
<feature type="compositionally biased region" description="Polar residues" evidence="9">
    <location>
        <begin position="612"/>
        <end position="631"/>
    </location>
</feature>
<keyword evidence="6" id="KW-0539">Nucleus</keyword>